<comment type="similarity">
    <text evidence="8 9">Belongs to the TonB-dependent receptor family.</text>
</comment>
<keyword evidence="5 9" id="KW-0798">TonB box</keyword>
<dbReference type="SUPFAM" id="SSF56935">
    <property type="entry name" value="Porins"/>
    <property type="match status" value="1"/>
</dbReference>
<dbReference type="Pfam" id="PF07715">
    <property type="entry name" value="Plug"/>
    <property type="match status" value="1"/>
</dbReference>
<keyword evidence="2 8" id="KW-0813">Transport</keyword>
<dbReference type="InterPro" id="IPR023996">
    <property type="entry name" value="TonB-dep_OMP_SusC/RagA"/>
</dbReference>
<keyword evidence="7 8" id="KW-0998">Cell outer membrane</keyword>
<evidence type="ECO:0000256" key="2">
    <source>
        <dbReference type="ARBA" id="ARBA00022448"/>
    </source>
</evidence>
<evidence type="ECO:0000256" key="3">
    <source>
        <dbReference type="ARBA" id="ARBA00022452"/>
    </source>
</evidence>
<comment type="subcellular location">
    <subcellularLocation>
        <location evidence="1 8">Cell outer membrane</location>
        <topology evidence="1 8">Multi-pass membrane protein</topology>
    </subcellularLocation>
</comment>
<dbReference type="EMBL" id="BMIK01000002">
    <property type="protein sequence ID" value="GGC21654.1"/>
    <property type="molecule type" value="Genomic_DNA"/>
</dbReference>
<evidence type="ECO:0000256" key="7">
    <source>
        <dbReference type="ARBA" id="ARBA00023237"/>
    </source>
</evidence>
<keyword evidence="4 8" id="KW-0812">Transmembrane</keyword>
<dbReference type="PROSITE" id="PS52016">
    <property type="entry name" value="TONB_DEPENDENT_REC_3"/>
    <property type="match status" value="1"/>
</dbReference>
<evidence type="ECO:0000256" key="9">
    <source>
        <dbReference type="RuleBase" id="RU003357"/>
    </source>
</evidence>
<dbReference type="Pfam" id="PF13715">
    <property type="entry name" value="CarbopepD_reg_2"/>
    <property type="match status" value="1"/>
</dbReference>
<keyword evidence="6 8" id="KW-0472">Membrane</keyword>
<evidence type="ECO:0000259" key="11">
    <source>
        <dbReference type="Pfam" id="PF07715"/>
    </source>
</evidence>
<dbReference type="Gene3D" id="2.170.130.10">
    <property type="entry name" value="TonB-dependent receptor, plug domain"/>
    <property type="match status" value="1"/>
</dbReference>
<evidence type="ECO:0000256" key="8">
    <source>
        <dbReference type="PROSITE-ProRule" id="PRU01360"/>
    </source>
</evidence>
<sequence length="1056" mass="118524">MNKLKINSFVMKTVRLIGIVAGLLVALGSYGQTNVTVAGNVVDENRQPFPGVTVFVGRPLRALGTTDENGNFRFSVPPNSTLVFRIIGYQEQSRKVGSDRESLRIQLAPDANALEEVVIRGYQKRSKELSTGSSFSIGGDKVQDIPVANVEQLLQGRVPGMNIQLNTGAPGFRGSTQIRGLSTISMTGSGNQSFLQPTSPLYVIDGVPMDADRATEYGFQQQGPGISPLSLIPQEDIANIEILKDAQATSLYGSMAAYGVIIITTKRGNSPIPRVRYTHNSFIKTPPKLRETLGGNLERQLKLKQIYENAQDFWDLWDVSGSPMLSDSLNAYWNNSTNWQDYYYRTIYNQSHNLAIDGGDQLFNYKANIGYFSDQGIIRNTGFSRYNANLRMEYQPADRRFQIIGSVTGQLGQQSVGDGIGMLQTGIAENGLSSTLLPPPSFYQAGGSHASALSTDNDNATRLIRSNLEASYEFIKGLRASTNVSYEFESKTEDTFTPAVANNQFARVYSYNGRTTQLYNRNSLNYSRTFLERHNLFVNFFNEFRIAGRQSSVTRQERSPNDQLQGPIGFDGYFSRGGGLLDDYTDERAASFAFAASYDFDKRYVLDLSYRLDGSSANGFENLYARNPAIGFRWNFDKEPFLAGLDWLDYGALRLSWGVNIIPTGTLERIYGKFNITGNYNGQQGIGLDFDQIPNPNLMPKTNTQYNLGFDFSIFNNRVEVIYDTYYKKVENELFEQPLSNITGFNKLYSNGAGIVNYGHELFLMVRPLPINSDFSLSFSINGAINHDVLLSLPDGFDGQFIRWEFDPNEHYQHIILRVGGASLANYLRINDGVYATDQEVPVDPVTGLRYQTNGQFFQGGDPILRDLNGDYILDGFDYRRTGNSQPIFTGGLSAMLTYKNFGLNINGSFTGKRTILNNAMAQRLGLMRDPFGNKAVVPLDDVNMWQQPGDRAQYPYAYDYRRYGTIQPFRFDQTLWAEDGTYFKINSIVLSYMFERDFIRRFGIDNLRIYLSGENLHTFSRYSGPNPENVTTMGRDVSEGYPVPRTYNIGFNLGF</sequence>
<dbReference type="SUPFAM" id="SSF49464">
    <property type="entry name" value="Carboxypeptidase regulatory domain-like"/>
    <property type="match status" value="1"/>
</dbReference>
<protein>
    <submittedName>
        <fullName evidence="12">SusC/RagA family TonB-linked outer membrane protein</fullName>
    </submittedName>
</protein>
<gene>
    <name evidence="12" type="ORF">GCM10011386_12030</name>
</gene>
<keyword evidence="3 8" id="KW-1134">Transmembrane beta strand</keyword>
<dbReference type="InterPro" id="IPR037066">
    <property type="entry name" value="Plug_dom_sf"/>
</dbReference>
<feature type="domain" description="TonB-dependent receptor-like beta-barrel" evidence="10">
    <location>
        <begin position="452"/>
        <end position="877"/>
    </location>
</feature>
<dbReference type="InterPro" id="IPR036942">
    <property type="entry name" value="Beta-barrel_TonB_sf"/>
</dbReference>
<evidence type="ECO:0000313" key="13">
    <source>
        <dbReference type="Proteomes" id="UP000597338"/>
    </source>
</evidence>
<feature type="domain" description="TonB-dependent receptor plug" evidence="11">
    <location>
        <begin position="130"/>
        <end position="260"/>
    </location>
</feature>
<reference evidence="13" key="1">
    <citation type="journal article" date="2019" name="Int. J. Syst. Evol. Microbiol.">
        <title>The Global Catalogue of Microorganisms (GCM) 10K type strain sequencing project: providing services to taxonomists for standard genome sequencing and annotation.</title>
        <authorList>
            <consortium name="The Broad Institute Genomics Platform"/>
            <consortium name="The Broad Institute Genome Sequencing Center for Infectious Disease"/>
            <person name="Wu L."/>
            <person name="Ma J."/>
        </authorList>
    </citation>
    <scope>NUCLEOTIDE SEQUENCE [LARGE SCALE GENOMIC DNA]</scope>
    <source>
        <strain evidence="13">CGMCC 1.15342</strain>
    </source>
</reference>
<dbReference type="InterPro" id="IPR008969">
    <property type="entry name" value="CarboxyPept-like_regulatory"/>
</dbReference>
<evidence type="ECO:0000256" key="1">
    <source>
        <dbReference type="ARBA" id="ARBA00004571"/>
    </source>
</evidence>
<evidence type="ECO:0000313" key="12">
    <source>
        <dbReference type="EMBL" id="GGC21654.1"/>
    </source>
</evidence>
<dbReference type="Gene3D" id="2.60.40.1120">
    <property type="entry name" value="Carboxypeptidase-like, regulatory domain"/>
    <property type="match status" value="1"/>
</dbReference>
<organism evidence="12 13">
    <name type="scientific">Parapedobacter defluvii</name>
    <dbReference type="NCBI Taxonomy" id="2045106"/>
    <lineage>
        <taxon>Bacteria</taxon>
        <taxon>Pseudomonadati</taxon>
        <taxon>Bacteroidota</taxon>
        <taxon>Sphingobacteriia</taxon>
        <taxon>Sphingobacteriales</taxon>
        <taxon>Sphingobacteriaceae</taxon>
        <taxon>Parapedobacter</taxon>
    </lineage>
</organism>
<dbReference type="InterPro" id="IPR023997">
    <property type="entry name" value="TonB-dep_OMP_SusC/RagA_CS"/>
</dbReference>
<evidence type="ECO:0000256" key="5">
    <source>
        <dbReference type="ARBA" id="ARBA00023077"/>
    </source>
</evidence>
<dbReference type="NCBIfam" id="TIGR04056">
    <property type="entry name" value="OMP_RagA_SusC"/>
    <property type="match status" value="1"/>
</dbReference>
<proteinExistence type="inferred from homology"/>
<evidence type="ECO:0000259" key="10">
    <source>
        <dbReference type="Pfam" id="PF00593"/>
    </source>
</evidence>
<evidence type="ECO:0000256" key="4">
    <source>
        <dbReference type="ARBA" id="ARBA00022692"/>
    </source>
</evidence>
<comment type="caution">
    <text evidence="12">The sequence shown here is derived from an EMBL/GenBank/DDBJ whole genome shotgun (WGS) entry which is preliminary data.</text>
</comment>
<name>A0ABQ1LCY9_9SPHI</name>
<dbReference type="Gene3D" id="2.40.170.20">
    <property type="entry name" value="TonB-dependent receptor, beta-barrel domain"/>
    <property type="match status" value="1"/>
</dbReference>
<dbReference type="NCBIfam" id="TIGR04057">
    <property type="entry name" value="SusC_RagA_signa"/>
    <property type="match status" value="1"/>
</dbReference>
<dbReference type="InterPro" id="IPR000531">
    <property type="entry name" value="Beta-barrel_TonB"/>
</dbReference>
<evidence type="ECO:0000256" key="6">
    <source>
        <dbReference type="ARBA" id="ARBA00023136"/>
    </source>
</evidence>
<dbReference type="Proteomes" id="UP000597338">
    <property type="component" value="Unassembled WGS sequence"/>
</dbReference>
<dbReference type="Pfam" id="PF00593">
    <property type="entry name" value="TonB_dep_Rec_b-barrel"/>
    <property type="match status" value="1"/>
</dbReference>
<keyword evidence="13" id="KW-1185">Reference proteome</keyword>
<accession>A0ABQ1LCY9</accession>
<dbReference type="InterPro" id="IPR039426">
    <property type="entry name" value="TonB-dep_rcpt-like"/>
</dbReference>
<dbReference type="InterPro" id="IPR012910">
    <property type="entry name" value="Plug_dom"/>
</dbReference>